<dbReference type="PANTHER" id="PTHR23335:SF1">
    <property type="entry name" value="CALMODULIN-BINDING TRANSCRIPTION ACTIVATOR, ISOFORM F"/>
    <property type="match status" value="1"/>
</dbReference>
<dbReference type="OrthoDB" id="407555at2759"/>
<evidence type="ECO:0000256" key="1">
    <source>
        <dbReference type="ARBA" id="ARBA00004123"/>
    </source>
</evidence>
<name>A0A6G0U4S2_APHGL</name>
<dbReference type="Proteomes" id="UP000475862">
    <property type="component" value="Unassembled WGS sequence"/>
</dbReference>
<evidence type="ECO:0000313" key="13">
    <source>
        <dbReference type="Proteomes" id="UP000475862"/>
    </source>
</evidence>
<dbReference type="Pfam" id="PF01833">
    <property type="entry name" value="TIG"/>
    <property type="match status" value="1"/>
</dbReference>
<dbReference type="InterPro" id="IPR002909">
    <property type="entry name" value="IPT_dom"/>
</dbReference>
<dbReference type="GO" id="GO:0005634">
    <property type="term" value="C:nucleus"/>
    <property type="evidence" value="ECO:0007669"/>
    <property type="project" value="UniProtKB-SubCell"/>
</dbReference>
<comment type="subcellular location">
    <subcellularLocation>
        <location evidence="1">Nucleus</location>
    </subcellularLocation>
</comment>
<keyword evidence="8" id="KW-0539">Nucleus</keyword>
<feature type="region of interest" description="Disordered" evidence="10">
    <location>
        <begin position="332"/>
        <end position="365"/>
    </location>
</feature>
<comment type="similarity">
    <text evidence="2">Belongs to the CAMTA family.</text>
</comment>
<feature type="domain" description="IPT/TIG" evidence="11">
    <location>
        <begin position="557"/>
        <end position="629"/>
    </location>
</feature>
<feature type="non-terminal residue" evidence="12">
    <location>
        <position position="1"/>
    </location>
</feature>
<dbReference type="InterPro" id="IPR036770">
    <property type="entry name" value="Ankyrin_rpt-contain_sf"/>
</dbReference>
<evidence type="ECO:0000256" key="6">
    <source>
        <dbReference type="ARBA" id="ARBA00023159"/>
    </source>
</evidence>
<evidence type="ECO:0000256" key="9">
    <source>
        <dbReference type="ARBA" id="ARBA00029480"/>
    </source>
</evidence>
<keyword evidence="6" id="KW-0010">Activator</keyword>
<comment type="subunit">
    <text evidence="9">May interact with calmodulin.</text>
</comment>
<dbReference type="InterPro" id="IPR027417">
    <property type="entry name" value="P-loop_NTPase"/>
</dbReference>
<keyword evidence="13" id="KW-1185">Reference proteome</keyword>
<keyword evidence="7" id="KW-0804">Transcription</keyword>
<feature type="compositionally biased region" description="Basic and acidic residues" evidence="10">
    <location>
        <begin position="880"/>
        <end position="889"/>
    </location>
</feature>
<evidence type="ECO:0000256" key="5">
    <source>
        <dbReference type="ARBA" id="ARBA00023043"/>
    </source>
</evidence>
<dbReference type="Gene3D" id="1.20.5.190">
    <property type="match status" value="1"/>
</dbReference>
<sequence length="1295" mass="147807">SAFTGAMYIQLYFQHFTEDVIGYCNSETIEIKNENSNARVNDDAFFYNNPDMVLVHYLNVPYPDDNKLSVISPSLALWADRKEWTKDELLSQLKPMFYEEDPDLSNEMEVSMKYKIRRKDNIEKWTCTNNKCTASLLIENASENKLFVKEVIGEHFHPTIATSKIERQVLRENCKRKAMESVSTRPVKIIRMELMKRIDTSVLQHKDFKSVRKAIYCEKRKIYPALPKNLIEATAECVAAMVTQLMEWQKNARATLLSRTLECGCPDSTCADGQSCSRPIRRISPSDSNQVSSTTGNRSRTGTMLLTNHHVNSSRNTMNTLMIANHANHKQVQSGPTSLNTSMNNNLLSNSTRDFRNQPQQQQPQQQQIILKHDCRDNNQILNNRQASINVTDNNHIPTTMISYKPQGSDEVIHVYTEKQTYQTSQNQDEHAVHLFHGQDHLKQQSDQVKSEFYDVTLDLSHDDIQQTLSANMPISCANADQLLRLDDDHNNKNLDGTGDDVFVSLDAFDMLTDFQELDILEHATQNASNLVTEIGTNAADMQPHAQTQLDNMDVLQITDYCPEWAFPEGGVKVLITGPWFSSSSYTVMFDTITVPSTLIQGGVLRCYCPAHDIGSVTLQVVIDGRPVSTTAIFEYRQHEFPLTISSLSMSHTSSLLKFHLLQKLDSIEDYLQSNNQQTDQPLKDSIVMFSKPNFEDQLVNYCEKMKQFSWKSESEYNLKQLETETTILHMAAFLGYSKLVCILLQWKLENVSLFLEMEVNVSKQDREGYTPLMWACKKGHKDTAVLLCQWYQTVQNSNNNFNQDYSQPDILESVHQYFNDFNQNQYCSSENLSNDVFLRPDGINSDIKKEIDQTTNQSNNLITPANKSVTILCSKGETTKSDKNEIKPQETQGSKRPLPNSFFQTDDYYDQFCKPSLYFPSIQKFQKSLFLPLQSPTSDSGNSSEKSPVLSKSDFIICMVTALADGPADGAVGSENDGNGNTRSDEHQNDERIEDAVQTPKDPAEHGEHDVRVLTLAEQFIAAMPDHIKNENGSHGKIVESSVITMEVLDDPPSSVSSCCFDTNSEINTEFNEHVYHYRQKDREIETPTSSTSLTLSPVSSASQCSPASPPPTAADLCEFLHASSNNQYFEKNFSNLTLSDYEQRELYEAAKTIQKAYRTYKKKEEDKEISAASIIQNYYRRYKQYAYYKQMTKAAILIQNKYRVYRRHKRFKKEAPHYINNTFTVIKKNQNQKRQNQAARKIQQFMRQSKNGTSPPATINERTFGSRKREANGNHNMKYPPTKVAQYSTLNHH</sequence>
<feature type="compositionally biased region" description="Low complexity" evidence="10">
    <location>
        <begin position="1088"/>
        <end position="1108"/>
    </location>
</feature>
<dbReference type="CDD" id="cd23767">
    <property type="entry name" value="IQCD"/>
    <property type="match status" value="2"/>
</dbReference>
<feature type="compositionally biased region" description="Polar residues" evidence="10">
    <location>
        <begin position="1249"/>
        <end position="1265"/>
    </location>
</feature>
<dbReference type="PROSITE" id="PS50096">
    <property type="entry name" value="IQ"/>
    <property type="match status" value="1"/>
</dbReference>
<feature type="region of interest" description="Disordered" evidence="10">
    <location>
        <begin position="969"/>
        <end position="992"/>
    </location>
</feature>
<feature type="region of interest" description="Disordered" evidence="10">
    <location>
        <begin position="1249"/>
        <end position="1283"/>
    </location>
</feature>
<dbReference type="Gene3D" id="2.60.40.10">
    <property type="entry name" value="Immunoglobulins"/>
    <property type="match status" value="1"/>
</dbReference>
<dbReference type="EMBL" id="VYZN01000003">
    <property type="protein sequence ID" value="KAE9544115.1"/>
    <property type="molecule type" value="Genomic_DNA"/>
</dbReference>
<evidence type="ECO:0000256" key="2">
    <source>
        <dbReference type="ARBA" id="ARBA00008267"/>
    </source>
</evidence>
<dbReference type="Pfam" id="PF12796">
    <property type="entry name" value="Ank_2"/>
    <property type="match status" value="1"/>
</dbReference>
<evidence type="ECO:0000256" key="7">
    <source>
        <dbReference type="ARBA" id="ARBA00023163"/>
    </source>
</evidence>
<dbReference type="GO" id="GO:0048731">
    <property type="term" value="P:system development"/>
    <property type="evidence" value="ECO:0007669"/>
    <property type="project" value="UniProtKB-ARBA"/>
</dbReference>
<feature type="region of interest" description="Disordered" evidence="10">
    <location>
        <begin position="1087"/>
        <end position="1109"/>
    </location>
</feature>
<feature type="compositionally biased region" description="Low complexity" evidence="10">
    <location>
        <begin position="337"/>
        <end position="365"/>
    </location>
</feature>
<evidence type="ECO:0000256" key="10">
    <source>
        <dbReference type="SAM" id="MobiDB-lite"/>
    </source>
</evidence>
<protein>
    <recommendedName>
        <fullName evidence="11">IPT/TIG domain-containing protein</fullName>
    </recommendedName>
</protein>
<keyword evidence="3" id="KW-0677">Repeat</keyword>
<feature type="region of interest" description="Disordered" evidence="10">
    <location>
        <begin position="274"/>
        <end position="301"/>
    </location>
</feature>
<dbReference type="SUPFAM" id="SSF81296">
    <property type="entry name" value="E set domains"/>
    <property type="match status" value="1"/>
</dbReference>
<dbReference type="InterPro" id="IPR002110">
    <property type="entry name" value="Ankyrin_rpt"/>
</dbReference>
<organism evidence="12 13">
    <name type="scientific">Aphis glycines</name>
    <name type="common">Soybean aphid</name>
    <dbReference type="NCBI Taxonomy" id="307491"/>
    <lineage>
        <taxon>Eukaryota</taxon>
        <taxon>Metazoa</taxon>
        <taxon>Ecdysozoa</taxon>
        <taxon>Arthropoda</taxon>
        <taxon>Hexapoda</taxon>
        <taxon>Insecta</taxon>
        <taxon>Pterygota</taxon>
        <taxon>Neoptera</taxon>
        <taxon>Paraneoptera</taxon>
        <taxon>Hemiptera</taxon>
        <taxon>Sternorrhyncha</taxon>
        <taxon>Aphidomorpha</taxon>
        <taxon>Aphidoidea</taxon>
        <taxon>Aphididae</taxon>
        <taxon>Aphidini</taxon>
        <taxon>Aphis</taxon>
        <taxon>Aphis</taxon>
    </lineage>
</organism>
<dbReference type="SUPFAM" id="SSF48403">
    <property type="entry name" value="Ankyrin repeat"/>
    <property type="match status" value="1"/>
</dbReference>
<dbReference type="FunFam" id="2.60.40.10:FF:000089">
    <property type="entry name" value="calmodulin-binding transcription activator 2 isoform X1"/>
    <property type="match status" value="1"/>
</dbReference>
<dbReference type="SUPFAM" id="SSF52540">
    <property type="entry name" value="P-loop containing nucleoside triphosphate hydrolases"/>
    <property type="match status" value="1"/>
</dbReference>
<dbReference type="GO" id="GO:0048468">
    <property type="term" value="P:cell development"/>
    <property type="evidence" value="ECO:0007669"/>
    <property type="project" value="UniProtKB-ARBA"/>
</dbReference>
<evidence type="ECO:0000256" key="8">
    <source>
        <dbReference type="ARBA" id="ARBA00023242"/>
    </source>
</evidence>
<dbReference type="GO" id="GO:0003690">
    <property type="term" value="F:double-stranded DNA binding"/>
    <property type="evidence" value="ECO:0007669"/>
    <property type="project" value="TreeGrafter"/>
</dbReference>
<evidence type="ECO:0000256" key="4">
    <source>
        <dbReference type="ARBA" id="ARBA00023015"/>
    </source>
</evidence>
<proteinExistence type="inferred from homology"/>
<dbReference type="InterPro" id="IPR014756">
    <property type="entry name" value="Ig_E-set"/>
</dbReference>
<feature type="region of interest" description="Disordered" evidence="10">
    <location>
        <begin position="880"/>
        <end position="902"/>
    </location>
</feature>
<keyword evidence="5" id="KW-0040">ANK repeat</keyword>
<accession>A0A6G0U4S2</accession>
<evidence type="ECO:0000256" key="3">
    <source>
        <dbReference type="ARBA" id="ARBA00022737"/>
    </source>
</evidence>
<reference evidence="12 13" key="1">
    <citation type="submission" date="2019-08" db="EMBL/GenBank/DDBJ databases">
        <title>The genome of the soybean aphid Biotype 1, its phylome, world population structure and adaptation to the North American continent.</title>
        <authorList>
            <person name="Giordano R."/>
            <person name="Donthu R.K."/>
            <person name="Hernandez A.G."/>
            <person name="Wright C.L."/>
            <person name="Zimin A.V."/>
        </authorList>
    </citation>
    <scope>NUCLEOTIDE SEQUENCE [LARGE SCALE GENOMIC DNA]</scope>
    <source>
        <tissue evidence="12">Whole aphids</tissue>
    </source>
</reference>
<dbReference type="PANTHER" id="PTHR23335">
    <property type="entry name" value="CALMODULIN-BINDING TRANSCRIPTION ACTIVATOR CAMTA"/>
    <property type="match status" value="1"/>
</dbReference>
<feature type="compositionally biased region" description="Low complexity" evidence="10">
    <location>
        <begin position="282"/>
        <end position="301"/>
    </location>
</feature>
<dbReference type="Gene3D" id="1.25.40.20">
    <property type="entry name" value="Ankyrin repeat-containing domain"/>
    <property type="match status" value="1"/>
</dbReference>
<comment type="caution">
    <text evidence="12">The sequence shown here is derived from an EMBL/GenBank/DDBJ whole genome shotgun (WGS) entry which is preliminary data.</text>
</comment>
<gene>
    <name evidence="12" type="ORF">AGLY_001804</name>
</gene>
<evidence type="ECO:0000313" key="12">
    <source>
        <dbReference type="EMBL" id="KAE9544115.1"/>
    </source>
</evidence>
<dbReference type="GO" id="GO:0003712">
    <property type="term" value="F:transcription coregulator activity"/>
    <property type="evidence" value="ECO:0007669"/>
    <property type="project" value="TreeGrafter"/>
</dbReference>
<dbReference type="InterPro" id="IPR013783">
    <property type="entry name" value="Ig-like_fold"/>
</dbReference>
<evidence type="ECO:0000259" key="11">
    <source>
        <dbReference type="Pfam" id="PF01833"/>
    </source>
</evidence>
<keyword evidence="4" id="KW-0805">Transcription regulation</keyword>
<dbReference type="GO" id="GO:0006357">
    <property type="term" value="P:regulation of transcription by RNA polymerase II"/>
    <property type="evidence" value="ECO:0007669"/>
    <property type="project" value="TreeGrafter"/>
</dbReference>